<protein>
    <recommendedName>
        <fullName evidence="10">Complexin-4</fullName>
    </recommendedName>
</protein>
<evidence type="ECO:0000313" key="8">
    <source>
        <dbReference type="Ensembl" id="ENSELUP00000035212.1"/>
    </source>
</evidence>
<dbReference type="OMA" id="GAMIQMA"/>
<proteinExistence type="inferred from homology"/>
<evidence type="ECO:0000313" key="9">
    <source>
        <dbReference type="Proteomes" id="UP000265140"/>
    </source>
</evidence>
<dbReference type="CDD" id="cd22809">
    <property type="entry name" value="Complexin_NTD_CPLX_III_IV"/>
    <property type="match status" value="1"/>
</dbReference>
<keyword evidence="5" id="KW-0770">Synapse</keyword>
<dbReference type="InterPro" id="IPR008849">
    <property type="entry name" value="Synaphin"/>
</dbReference>
<sequence>MSFMMKAMLGSKFKDMTGGGDVEAPAGDGMETPESKGMSKEEFEEYKRQLVEEKIERDKEFVTRKAERANLRVCLRDKYRLPESGQDQAMVKMAGDDLDLPEELAKMVDEDEEEEEVNDSLLGHLQQLQNIDMEQLKTKAQTTMTEIQQVAEEKCVMM</sequence>
<dbReference type="GO" id="GO:0031201">
    <property type="term" value="C:SNARE complex"/>
    <property type="evidence" value="ECO:0007669"/>
    <property type="project" value="TreeGrafter"/>
</dbReference>
<name>A0A3P9A2G9_ESOLU</name>
<dbReference type="OrthoDB" id="9942329at2759"/>
<dbReference type="Bgee" id="ENSELUG00000014015">
    <property type="expression patterns" value="Expressed in camera-type eye and 3 other cell types or tissues"/>
</dbReference>
<dbReference type="InParanoid" id="A0A3P9A2G9"/>
<comment type="similarity">
    <text evidence="1">Belongs to the complexin/synaphin family.</text>
</comment>
<reference evidence="8" key="2">
    <citation type="submission" date="2020-02" db="EMBL/GenBank/DDBJ databases">
        <title>Esox lucius (northern pike) genome, fEsoLuc1, primary haplotype.</title>
        <authorList>
            <person name="Myers G."/>
            <person name="Karagic N."/>
            <person name="Meyer A."/>
            <person name="Pippel M."/>
            <person name="Reichard M."/>
            <person name="Winkler S."/>
            <person name="Tracey A."/>
            <person name="Sims Y."/>
            <person name="Howe K."/>
            <person name="Rhie A."/>
            <person name="Formenti G."/>
            <person name="Durbin R."/>
            <person name="Fedrigo O."/>
            <person name="Jarvis E.D."/>
        </authorList>
    </citation>
    <scope>NUCLEOTIDE SEQUENCE [LARGE SCALE GENOMIC DNA]</scope>
</reference>
<feature type="compositionally biased region" description="Basic and acidic residues" evidence="7">
    <location>
        <begin position="33"/>
        <end position="44"/>
    </location>
</feature>
<keyword evidence="4" id="KW-0532">Neurotransmitter transport</keyword>
<dbReference type="RefSeq" id="XP_010889395.1">
    <property type="nucleotide sequence ID" value="XM_010891093.3"/>
</dbReference>
<reference evidence="8" key="4">
    <citation type="submission" date="2025-09" db="UniProtKB">
        <authorList>
            <consortium name="Ensembl"/>
        </authorList>
    </citation>
    <scope>IDENTIFICATION</scope>
</reference>
<dbReference type="Proteomes" id="UP000265140">
    <property type="component" value="Chromosome 3"/>
</dbReference>
<evidence type="ECO:0000256" key="7">
    <source>
        <dbReference type="SAM" id="MobiDB-lite"/>
    </source>
</evidence>
<keyword evidence="2" id="KW-0813">Transport</keyword>
<evidence type="ECO:0000256" key="3">
    <source>
        <dbReference type="ARBA" id="ARBA00022483"/>
    </source>
</evidence>
<keyword evidence="9" id="KW-1185">Reference proteome</keyword>
<comment type="subcellular location">
    <subcellularLocation>
        <location evidence="6">Synapse</location>
    </subcellularLocation>
</comment>
<reference evidence="8" key="3">
    <citation type="submission" date="2025-08" db="UniProtKB">
        <authorList>
            <consortium name="Ensembl"/>
        </authorList>
    </citation>
    <scope>IDENTIFICATION</scope>
</reference>
<dbReference type="PANTHER" id="PTHR16705">
    <property type="entry name" value="COMPLEXIN"/>
    <property type="match status" value="1"/>
</dbReference>
<dbReference type="AlphaFoldDB" id="A0A3P9A2G9"/>
<feature type="region of interest" description="Disordered" evidence="7">
    <location>
        <begin position="14"/>
        <end position="44"/>
    </location>
</feature>
<evidence type="ECO:0000256" key="2">
    <source>
        <dbReference type="ARBA" id="ARBA00022448"/>
    </source>
</evidence>
<dbReference type="GeneID" id="117592723"/>
<dbReference type="Pfam" id="PF05835">
    <property type="entry name" value="Synaphin"/>
    <property type="match status" value="1"/>
</dbReference>
<dbReference type="GO" id="GO:0046928">
    <property type="term" value="P:regulation of neurotransmitter secretion"/>
    <property type="evidence" value="ECO:0007669"/>
    <property type="project" value="TreeGrafter"/>
</dbReference>
<evidence type="ECO:0000256" key="6">
    <source>
        <dbReference type="ARBA" id="ARBA00034103"/>
    </source>
</evidence>
<organism evidence="8 9">
    <name type="scientific">Esox lucius</name>
    <name type="common">Northern pike</name>
    <dbReference type="NCBI Taxonomy" id="8010"/>
    <lineage>
        <taxon>Eukaryota</taxon>
        <taxon>Metazoa</taxon>
        <taxon>Chordata</taxon>
        <taxon>Craniata</taxon>
        <taxon>Vertebrata</taxon>
        <taxon>Euteleostomi</taxon>
        <taxon>Actinopterygii</taxon>
        <taxon>Neopterygii</taxon>
        <taxon>Teleostei</taxon>
        <taxon>Protacanthopterygii</taxon>
        <taxon>Esociformes</taxon>
        <taxon>Esocidae</taxon>
        <taxon>Esox</taxon>
    </lineage>
</organism>
<reference evidence="9" key="1">
    <citation type="journal article" date="2014" name="PLoS ONE">
        <title>The genome and linkage map of the northern pike (Esox lucius): conserved synteny revealed between the salmonid sister group and the Neoteleostei.</title>
        <authorList>
            <person name="Rondeau E.B."/>
            <person name="Minkley D.R."/>
            <person name="Leong J.S."/>
            <person name="Messmer A.M."/>
            <person name="Jantzen J.R."/>
            <person name="von Schalburg K.R."/>
            <person name="Lemon C."/>
            <person name="Bird N.H."/>
            <person name="Koop B.F."/>
        </authorList>
    </citation>
    <scope>NUCLEOTIDE SEQUENCE</scope>
</reference>
<dbReference type="GO" id="GO:0043195">
    <property type="term" value="C:terminal bouton"/>
    <property type="evidence" value="ECO:0007669"/>
    <property type="project" value="TreeGrafter"/>
</dbReference>
<evidence type="ECO:0000256" key="4">
    <source>
        <dbReference type="ARBA" id="ARBA00022775"/>
    </source>
</evidence>
<dbReference type="GO" id="GO:0019905">
    <property type="term" value="F:syntaxin binding"/>
    <property type="evidence" value="ECO:0007669"/>
    <property type="project" value="InterPro"/>
</dbReference>
<accession>A0A3P9A2G9</accession>
<evidence type="ECO:0000256" key="1">
    <source>
        <dbReference type="ARBA" id="ARBA00005396"/>
    </source>
</evidence>
<dbReference type="KEGG" id="els:105022556"/>
<dbReference type="GeneTree" id="ENSGT00950000182938"/>
<evidence type="ECO:0008006" key="10">
    <source>
        <dbReference type="Google" id="ProtNLM"/>
    </source>
</evidence>
<evidence type="ECO:0000256" key="5">
    <source>
        <dbReference type="ARBA" id="ARBA00023018"/>
    </source>
</evidence>
<dbReference type="PANTHER" id="PTHR16705:SF12">
    <property type="entry name" value="COMPLEXIN-3"/>
    <property type="match status" value="1"/>
</dbReference>
<dbReference type="GO" id="GO:0016079">
    <property type="term" value="P:synaptic vesicle exocytosis"/>
    <property type="evidence" value="ECO:0007669"/>
    <property type="project" value="TreeGrafter"/>
</dbReference>
<keyword evidence="3" id="KW-0268">Exocytosis</keyword>
<dbReference type="Ensembl" id="ENSELUT00000038723.3">
    <property type="protein sequence ID" value="ENSELUP00000035212.1"/>
    <property type="gene ID" value="ENSELUG00000014015.3"/>
</dbReference>